<dbReference type="EMBL" id="SIRT01000012">
    <property type="protein sequence ID" value="TBN01362.1"/>
    <property type="molecule type" value="Genomic_DNA"/>
</dbReference>
<dbReference type="PROSITE" id="PS51257">
    <property type="entry name" value="PROKAR_LIPOPROTEIN"/>
    <property type="match status" value="1"/>
</dbReference>
<dbReference type="Proteomes" id="UP000291142">
    <property type="component" value="Unassembled WGS sequence"/>
</dbReference>
<name>A0A4Q9FAV3_9FLAO</name>
<evidence type="ECO:0008006" key="3">
    <source>
        <dbReference type="Google" id="ProtNLM"/>
    </source>
</evidence>
<dbReference type="RefSeq" id="WP_130965037.1">
    <property type="nucleotide sequence ID" value="NZ_SIRT01000012.1"/>
</dbReference>
<keyword evidence="2" id="KW-1185">Reference proteome</keyword>
<gene>
    <name evidence="1" type="ORF">EYD45_13230</name>
</gene>
<protein>
    <recommendedName>
        <fullName evidence="3">DUF1735 domain-containing protein</fullName>
    </recommendedName>
</protein>
<dbReference type="AlphaFoldDB" id="A0A4Q9FAV3"/>
<dbReference type="OrthoDB" id="9804511at2"/>
<proteinExistence type="predicted"/>
<evidence type="ECO:0000313" key="2">
    <source>
        <dbReference type="Proteomes" id="UP000291142"/>
    </source>
</evidence>
<reference evidence="1 2" key="1">
    <citation type="submission" date="2019-02" db="EMBL/GenBank/DDBJ databases">
        <title>Hyunsoonleella sp., isolated from marine sediment.</title>
        <authorList>
            <person name="Liu B.-T."/>
        </authorList>
    </citation>
    <scope>NUCLEOTIDE SEQUENCE [LARGE SCALE GENOMIC DNA]</scope>
    <source>
        <strain evidence="1 2">T58</strain>
    </source>
</reference>
<accession>A0A4Q9FAV3</accession>
<evidence type="ECO:0000313" key="1">
    <source>
        <dbReference type="EMBL" id="TBN01362.1"/>
    </source>
</evidence>
<organism evidence="1 2">
    <name type="scientific">Hyunsoonleella flava</name>
    <dbReference type="NCBI Taxonomy" id="2527939"/>
    <lineage>
        <taxon>Bacteria</taxon>
        <taxon>Pseudomonadati</taxon>
        <taxon>Bacteroidota</taxon>
        <taxon>Flavobacteriia</taxon>
        <taxon>Flavobacteriales</taxon>
        <taxon>Flavobacteriaceae</taxon>
    </lineage>
</organism>
<comment type="caution">
    <text evidence="1">The sequence shown here is derived from an EMBL/GenBank/DDBJ whole genome shotgun (WGS) entry which is preliminary data.</text>
</comment>
<sequence>MKKIVYNILILTLVACFHSCDESIVEEVEYVTFGADSYSTGVDVGGSATFDIPVYTTNIAGSDRSYGVVIDMENSNAASGSYTVPSAITIPAGSNKAMLSIALTDNNLGIGVNNLVLNFADSEGYFSGESTTLGYIQNCEEVTGSVDFAFDGYGSEVTWEILDALDGVVASGGPYADGQASSSDAVVLCSGRDYTFIVKDAFGDGLSFPNNGTYTLTVGGVVKASGGGNYGAEESTAFDTK</sequence>